<feature type="region of interest" description="Disordered" evidence="1">
    <location>
        <begin position="118"/>
        <end position="159"/>
    </location>
</feature>
<evidence type="ECO:0000256" key="1">
    <source>
        <dbReference type="SAM" id="MobiDB-lite"/>
    </source>
</evidence>
<dbReference type="AlphaFoldDB" id="A0A7C1FV52"/>
<reference evidence="4" key="1">
    <citation type="journal article" date="2020" name="mSystems">
        <title>Genome- and Community-Level Interaction Insights into Carbon Utilization and Element Cycling Functions of Hydrothermarchaeota in Hydrothermal Sediment.</title>
        <authorList>
            <person name="Zhou Z."/>
            <person name="Liu Y."/>
            <person name="Xu W."/>
            <person name="Pan J."/>
            <person name="Luo Z.H."/>
            <person name="Li M."/>
        </authorList>
    </citation>
    <scope>NUCLEOTIDE SEQUENCE [LARGE SCALE GENOMIC DNA]</scope>
    <source>
        <strain evidence="4">SpSt-289</strain>
    </source>
</reference>
<feature type="signal peptide" evidence="2">
    <location>
        <begin position="1"/>
        <end position="33"/>
    </location>
</feature>
<feature type="domain" description="SH3b" evidence="3">
    <location>
        <begin position="53"/>
        <end position="119"/>
    </location>
</feature>
<dbReference type="Pfam" id="PF08239">
    <property type="entry name" value="SH3_3"/>
    <property type="match status" value="1"/>
</dbReference>
<feature type="region of interest" description="Disordered" evidence="1">
    <location>
        <begin position="260"/>
        <end position="300"/>
    </location>
</feature>
<evidence type="ECO:0000256" key="2">
    <source>
        <dbReference type="SAM" id="SignalP"/>
    </source>
</evidence>
<feature type="chain" id="PRO_5028256631" evidence="2">
    <location>
        <begin position="34"/>
        <end position="315"/>
    </location>
</feature>
<keyword evidence="2" id="KW-0732">Signal</keyword>
<evidence type="ECO:0000259" key="3">
    <source>
        <dbReference type="PROSITE" id="PS51781"/>
    </source>
</evidence>
<feature type="compositionally biased region" description="Pro residues" evidence="1">
    <location>
        <begin position="122"/>
        <end position="154"/>
    </location>
</feature>
<evidence type="ECO:0000313" key="4">
    <source>
        <dbReference type="EMBL" id="HDX33095.1"/>
    </source>
</evidence>
<dbReference type="Gene3D" id="2.30.30.40">
    <property type="entry name" value="SH3 Domains"/>
    <property type="match status" value="1"/>
</dbReference>
<organism evidence="4">
    <name type="scientific">Caldilinea aerophila</name>
    <dbReference type="NCBI Taxonomy" id="133453"/>
    <lineage>
        <taxon>Bacteria</taxon>
        <taxon>Bacillati</taxon>
        <taxon>Chloroflexota</taxon>
        <taxon>Caldilineae</taxon>
        <taxon>Caldilineales</taxon>
        <taxon>Caldilineaceae</taxon>
        <taxon>Caldilinea</taxon>
    </lineage>
</organism>
<sequence>MSRLLSHRYVRFAALALIAVLLLATVPSAPAIATPTLQQGAAPTVPNPPGFLVFGGTVIASPRLNVRDAPSINGRILGKLETGARVAVVGRSGGWYLIRYPAAPVGLGWVNASFVQLDGQPAPRPQAPQPTPRPTTQPPRPVRPAPPPPTPPVSPAESIRVEPPDLIDFNSGVFRWQWYGDQGLLRGLDWYFDLLLFFKGETLPYRVFVAEPGQVTRDGPFFIWQAEPFRVQCDTIAVGRIAYRINGQFAGWVSGASEPIDVGPPCPPTAPPSSGGSSGGGGGDGGSACPLPDEEVPPEWCDRPEFADCAPCRGG</sequence>
<feature type="compositionally biased region" description="Gly residues" evidence="1">
    <location>
        <begin position="276"/>
        <end position="286"/>
    </location>
</feature>
<dbReference type="PROSITE" id="PS51781">
    <property type="entry name" value="SH3B"/>
    <property type="match status" value="1"/>
</dbReference>
<comment type="caution">
    <text evidence="4">The sequence shown here is derived from an EMBL/GenBank/DDBJ whole genome shotgun (WGS) entry which is preliminary data.</text>
</comment>
<feature type="compositionally biased region" description="Pro residues" evidence="1">
    <location>
        <begin position="262"/>
        <end position="271"/>
    </location>
</feature>
<dbReference type="InterPro" id="IPR003646">
    <property type="entry name" value="SH3-like_bac-type"/>
</dbReference>
<gene>
    <name evidence="4" type="ORF">ENQ20_16645</name>
</gene>
<name>A0A7C1FV52_9CHLR</name>
<dbReference type="SMART" id="SM00287">
    <property type="entry name" value="SH3b"/>
    <property type="match status" value="1"/>
</dbReference>
<dbReference type="EMBL" id="DSMG01000174">
    <property type="protein sequence ID" value="HDX33095.1"/>
    <property type="molecule type" value="Genomic_DNA"/>
</dbReference>
<protein>
    <submittedName>
        <fullName evidence="4">SH3 domain-containing protein</fullName>
    </submittedName>
</protein>
<accession>A0A7C1FV52</accession>
<proteinExistence type="predicted"/>